<evidence type="ECO:0000313" key="1">
    <source>
        <dbReference type="EMBL" id="PWT25606.1"/>
    </source>
</evidence>
<organism evidence="1 2">
    <name type="scientific">Butyrivibrio fibrisolvens</name>
    <dbReference type="NCBI Taxonomy" id="831"/>
    <lineage>
        <taxon>Bacteria</taxon>
        <taxon>Bacillati</taxon>
        <taxon>Bacillota</taxon>
        <taxon>Clostridia</taxon>
        <taxon>Lachnospirales</taxon>
        <taxon>Lachnospiraceae</taxon>
        <taxon>Butyrivibrio</taxon>
    </lineage>
</organism>
<name>A0A317FWW1_BUTFI</name>
<dbReference type="AlphaFoldDB" id="A0A317FWW1"/>
<accession>A0A317FWW1</accession>
<sequence length="58" mass="6573">MELKWDKDLDDKALDLLSSDALDQIQEKRYDAEMKEEGITDIVKIGVAFSGKKVKIST</sequence>
<evidence type="ECO:0000313" key="2">
    <source>
        <dbReference type="Proteomes" id="UP000245488"/>
    </source>
</evidence>
<dbReference type="InterPro" id="IPR012547">
    <property type="entry name" value="PDDEXK_9"/>
</dbReference>
<feature type="non-terminal residue" evidence="1">
    <location>
        <position position="58"/>
    </location>
</feature>
<reference evidence="1 2" key="1">
    <citation type="submission" date="2017-09" db="EMBL/GenBank/DDBJ databases">
        <title>High-quality draft genome sequence of Butyrivibrio fibrisolvens INBov1, isolated from cow rumen.</title>
        <authorList>
            <person name="Rodriguez Hernaez J."/>
            <person name="Rivarola M."/>
            <person name="Paniego N."/>
            <person name="Cravero S."/>
            <person name="Ceron Cucchi M."/>
            <person name="Martinez M.C."/>
        </authorList>
    </citation>
    <scope>NUCLEOTIDE SEQUENCE [LARGE SCALE GENOMIC DNA]</scope>
    <source>
        <strain evidence="1 2">INBov1</strain>
    </source>
</reference>
<proteinExistence type="predicted"/>
<dbReference type="Proteomes" id="UP000245488">
    <property type="component" value="Unassembled WGS sequence"/>
</dbReference>
<gene>
    <name evidence="1" type="ORF">CPT75_02315</name>
</gene>
<dbReference type="Pfam" id="PF08011">
    <property type="entry name" value="PDDEXK_9"/>
    <property type="match status" value="1"/>
</dbReference>
<dbReference type="EMBL" id="NXNG01000070">
    <property type="protein sequence ID" value="PWT25606.1"/>
    <property type="molecule type" value="Genomic_DNA"/>
</dbReference>
<keyword evidence="2" id="KW-1185">Reference proteome</keyword>
<comment type="caution">
    <text evidence="1">The sequence shown here is derived from an EMBL/GenBank/DDBJ whole genome shotgun (WGS) entry which is preliminary data.</text>
</comment>
<protein>
    <submittedName>
        <fullName evidence="1">Uncharacterized protein</fullName>
    </submittedName>
</protein>